<proteinExistence type="predicted"/>
<dbReference type="RefSeq" id="XP_060438619.1">
    <property type="nucleotide sequence ID" value="XM_060591568.1"/>
</dbReference>
<name>A0AAI9ZDN6_9PEZI</name>
<dbReference type="GeneID" id="85476430"/>
<keyword evidence="2" id="KW-1185">Reference proteome</keyword>
<comment type="caution">
    <text evidence="1">The sequence shown here is derived from an EMBL/GenBank/DDBJ whole genome shotgun (WGS) entry which is preliminary data.</text>
</comment>
<sequence>MATAAAIGANAGMMTVLTSNITSEAVSNGVWLEVLQHHFPPNRFTIAPEQNNQAGRADLTVFFMYNDNNGNLCWDPIFTLEGKTPGVHITQAHIIQASGYVRTLSSANLLNGRKFGMLVAGQEVVLLVNNGGVQSTQWDRADTNINQYNPGTPFNVWGIQGQGNMVDGFLADFAQKF</sequence>
<dbReference type="EMBL" id="JAHMHQ010000034">
    <property type="protein sequence ID" value="KAK1622624.1"/>
    <property type="molecule type" value="Genomic_DNA"/>
</dbReference>
<evidence type="ECO:0000313" key="2">
    <source>
        <dbReference type="Proteomes" id="UP001243989"/>
    </source>
</evidence>
<dbReference type="Proteomes" id="UP001243989">
    <property type="component" value="Unassembled WGS sequence"/>
</dbReference>
<accession>A0AAI9ZDN6</accession>
<evidence type="ECO:0000313" key="1">
    <source>
        <dbReference type="EMBL" id="KAK1622624.1"/>
    </source>
</evidence>
<gene>
    <name evidence="1" type="ORF">BDP81DRAFT_441045</name>
</gene>
<reference evidence="1" key="1">
    <citation type="submission" date="2021-06" db="EMBL/GenBank/DDBJ databases">
        <title>Comparative genomics, transcriptomics and evolutionary studies reveal genomic signatures of adaptation to plant cell wall in hemibiotrophic fungi.</title>
        <authorList>
            <consortium name="DOE Joint Genome Institute"/>
            <person name="Baroncelli R."/>
            <person name="Diaz J.F."/>
            <person name="Benocci T."/>
            <person name="Peng M."/>
            <person name="Battaglia E."/>
            <person name="Haridas S."/>
            <person name="Andreopoulos W."/>
            <person name="Labutti K."/>
            <person name="Pangilinan J."/>
            <person name="Floch G.L."/>
            <person name="Makela M.R."/>
            <person name="Henrissat B."/>
            <person name="Grigoriev I.V."/>
            <person name="Crouch J.A."/>
            <person name="De Vries R.P."/>
            <person name="Sukno S.A."/>
            <person name="Thon M.R."/>
        </authorList>
    </citation>
    <scope>NUCLEOTIDE SEQUENCE</scope>
    <source>
        <strain evidence="1">CBS 102054</strain>
    </source>
</reference>
<organism evidence="1 2">
    <name type="scientific">Colletotrichum phormii</name>
    <dbReference type="NCBI Taxonomy" id="359342"/>
    <lineage>
        <taxon>Eukaryota</taxon>
        <taxon>Fungi</taxon>
        <taxon>Dikarya</taxon>
        <taxon>Ascomycota</taxon>
        <taxon>Pezizomycotina</taxon>
        <taxon>Sordariomycetes</taxon>
        <taxon>Hypocreomycetidae</taxon>
        <taxon>Glomerellales</taxon>
        <taxon>Glomerellaceae</taxon>
        <taxon>Colletotrichum</taxon>
        <taxon>Colletotrichum acutatum species complex</taxon>
    </lineage>
</organism>
<protein>
    <submittedName>
        <fullName evidence="1">Uncharacterized protein</fullName>
    </submittedName>
</protein>
<dbReference type="AlphaFoldDB" id="A0AAI9ZDN6"/>